<reference evidence="1 2" key="1">
    <citation type="submission" date="2018-09" db="EMBL/GenBank/DDBJ databases">
        <title>Genomic investigation of the strawberry pathogen Phytophthora fragariae indicates pathogenicity is determined by transcriptional variation in three key races.</title>
        <authorList>
            <person name="Adams T.M."/>
            <person name="Armitage A.D."/>
            <person name="Sobczyk M.K."/>
            <person name="Bates H.J."/>
            <person name="Dunwell J.M."/>
            <person name="Nellist C.F."/>
            <person name="Harrison R.J."/>
        </authorList>
    </citation>
    <scope>NUCLEOTIDE SEQUENCE [LARGE SCALE GENOMIC DNA]</scope>
    <source>
        <strain evidence="1 2">BC-23</strain>
    </source>
</reference>
<dbReference type="EMBL" id="QXGC01001076">
    <property type="protein sequence ID" value="KAE9211943.1"/>
    <property type="molecule type" value="Genomic_DNA"/>
</dbReference>
<organism evidence="1 2">
    <name type="scientific">Phytophthora fragariae</name>
    <dbReference type="NCBI Taxonomy" id="53985"/>
    <lineage>
        <taxon>Eukaryota</taxon>
        <taxon>Sar</taxon>
        <taxon>Stramenopiles</taxon>
        <taxon>Oomycota</taxon>
        <taxon>Peronosporomycetes</taxon>
        <taxon>Peronosporales</taxon>
        <taxon>Peronosporaceae</taxon>
        <taxon>Phytophthora</taxon>
    </lineage>
</organism>
<comment type="caution">
    <text evidence="1">The sequence shown here is derived from an EMBL/GenBank/DDBJ whole genome shotgun (WGS) entry which is preliminary data.</text>
</comment>
<dbReference type="Proteomes" id="UP000476176">
    <property type="component" value="Unassembled WGS sequence"/>
</dbReference>
<evidence type="ECO:0000313" key="2">
    <source>
        <dbReference type="Proteomes" id="UP000476176"/>
    </source>
</evidence>
<protein>
    <recommendedName>
        <fullName evidence="3">Restriction endonuclease domain-containing protein</fullName>
    </recommendedName>
</protein>
<dbReference type="AlphaFoldDB" id="A0A6G0NKE5"/>
<proteinExistence type="predicted"/>
<evidence type="ECO:0008006" key="3">
    <source>
        <dbReference type="Google" id="ProtNLM"/>
    </source>
</evidence>
<sequence>MENGEDSDDGYDVEEIILPGGQRVPARPGRYRVTPPPNLNDTNEELFVLEYNYPEVIVRDAALRLLYNLERSQAQWQISEWQQKNGGAGGIAFGFGCGYAFNWCSAPGDVCETRFLRSQHRFLKNKAVPSPRLPAVVLVFTTDVDTMDDLQDKVSMFVDAGAREGVVVDISGEQVWIHNRGEEPRFEGLAAIEFDSWPGFTLDCVAIREERERERRRLGV</sequence>
<accession>A0A6G0NKE5</accession>
<gene>
    <name evidence="1" type="ORF">PF004_g15767</name>
</gene>
<evidence type="ECO:0000313" key="1">
    <source>
        <dbReference type="EMBL" id="KAE9211943.1"/>
    </source>
</evidence>
<name>A0A6G0NKE5_9STRA</name>